<evidence type="ECO:0000259" key="3">
    <source>
        <dbReference type="Pfam" id="PF01569"/>
    </source>
</evidence>
<keyword evidence="5" id="KW-1185">Reference proteome</keyword>
<dbReference type="EMBL" id="BMDG01000009">
    <property type="protein sequence ID" value="GGI09524.1"/>
    <property type="molecule type" value="Genomic_DNA"/>
</dbReference>
<feature type="transmembrane region" description="Helical" evidence="2">
    <location>
        <begin position="142"/>
        <end position="161"/>
    </location>
</feature>
<feature type="compositionally biased region" description="Basic and acidic residues" evidence="1">
    <location>
        <begin position="1"/>
        <end position="16"/>
    </location>
</feature>
<protein>
    <recommendedName>
        <fullName evidence="3">Phosphatidic acid phosphatase type 2/haloperoxidase domain-containing protein</fullName>
    </recommendedName>
</protein>
<keyword evidence="2" id="KW-1133">Transmembrane helix</keyword>
<organism evidence="4 5">
    <name type="scientific">Isoptericola cucumis</name>
    <dbReference type="NCBI Taxonomy" id="1776856"/>
    <lineage>
        <taxon>Bacteria</taxon>
        <taxon>Bacillati</taxon>
        <taxon>Actinomycetota</taxon>
        <taxon>Actinomycetes</taxon>
        <taxon>Micrococcales</taxon>
        <taxon>Promicromonosporaceae</taxon>
        <taxon>Isoptericola</taxon>
    </lineage>
</organism>
<dbReference type="Pfam" id="PF01569">
    <property type="entry name" value="PAP2"/>
    <property type="match status" value="1"/>
</dbReference>
<feature type="transmembrane region" description="Helical" evidence="2">
    <location>
        <begin position="29"/>
        <end position="46"/>
    </location>
</feature>
<accession>A0ABQ2B9M3</accession>
<feature type="transmembrane region" description="Helical" evidence="2">
    <location>
        <begin position="195"/>
        <end position="216"/>
    </location>
</feature>
<comment type="caution">
    <text evidence="4">The sequence shown here is derived from an EMBL/GenBank/DDBJ whole genome shotgun (WGS) entry which is preliminary data.</text>
</comment>
<sequence>MRDDAPADGRVVEHGETAATPGHASGTPALVGVVLGLAFAALYLLAVRTDAGQRLDDEALAATASLWDAAVPVTRLVRAALPLLLAAVVLVPLARAVGARAWRRLAAAALVVGVSALGSQLLKHVLLDRPDLGHQAIPENSYPSGHVAAVTALCVAVVLLWPGGASRAVVAGWSVVALVAGAANVVSFAHRPADVLGSLLLVGAVTGATWWALRLGDVPPVSVRRRPPVRAP</sequence>
<feature type="transmembrane region" description="Helical" evidence="2">
    <location>
        <begin position="105"/>
        <end position="122"/>
    </location>
</feature>
<reference evidence="5" key="1">
    <citation type="journal article" date="2019" name="Int. J. Syst. Evol. Microbiol.">
        <title>The Global Catalogue of Microorganisms (GCM) 10K type strain sequencing project: providing services to taxonomists for standard genome sequencing and annotation.</title>
        <authorList>
            <consortium name="The Broad Institute Genomics Platform"/>
            <consortium name="The Broad Institute Genome Sequencing Center for Infectious Disease"/>
            <person name="Wu L."/>
            <person name="Ma J."/>
        </authorList>
    </citation>
    <scope>NUCLEOTIDE SEQUENCE [LARGE SCALE GENOMIC DNA]</scope>
    <source>
        <strain evidence="5">CCM 8653</strain>
    </source>
</reference>
<feature type="domain" description="Phosphatidic acid phosphatase type 2/haloperoxidase" evidence="3">
    <location>
        <begin position="115"/>
        <end position="212"/>
    </location>
</feature>
<feature type="transmembrane region" description="Helical" evidence="2">
    <location>
        <begin position="168"/>
        <end position="189"/>
    </location>
</feature>
<dbReference type="SUPFAM" id="SSF48317">
    <property type="entry name" value="Acid phosphatase/Vanadium-dependent haloperoxidase"/>
    <property type="match status" value="1"/>
</dbReference>
<evidence type="ECO:0000256" key="2">
    <source>
        <dbReference type="SAM" id="Phobius"/>
    </source>
</evidence>
<dbReference type="RefSeq" id="WP_188524207.1">
    <property type="nucleotide sequence ID" value="NZ_BMDG01000009.1"/>
</dbReference>
<evidence type="ECO:0000313" key="4">
    <source>
        <dbReference type="EMBL" id="GGI09524.1"/>
    </source>
</evidence>
<feature type="region of interest" description="Disordered" evidence="1">
    <location>
        <begin position="1"/>
        <end position="23"/>
    </location>
</feature>
<dbReference type="InterPro" id="IPR036938">
    <property type="entry name" value="PAP2/HPO_sf"/>
</dbReference>
<keyword evidence="2" id="KW-0472">Membrane</keyword>
<dbReference type="Proteomes" id="UP000632535">
    <property type="component" value="Unassembled WGS sequence"/>
</dbReference>
<evidence type="ECO:0000256" key="1">
    <source>
        <dbReference type="SAM" id="MobiDB-lite"/>
    </source>
</evidence>
<feature type="transmembrane region" description="Helical" evidence="2">
    <location>
        <begin position="76"/>
        <end position="93"/>
    </location>
</feature>
<name>A0ABQ2B9M3_9MICO</name>
<gene>
    <name evidence="4" type="ORF">GCM10007368_26600</name>
</gene>
<proteinExistence type="predicted"/>
<evidence type="ECO:0000313" key="5">
    <source>
        <dbReference type="Proteomes" id="UP000632535"/>
    </source>
</evidence>
<dbReference type="Gene3D" id="1.20.144.10">
    <property type="entry name" value="Phosphatidic acid phosphatase type 2/haloperoxidase"/>
    <property type="match status" value="1"/>
</dbReference>
<keyword evidence="2" id="KW-0812">Transmembrane</keyword>
<dbReference type="InterPro" id="IPR000326">
    <property type="entry name" value="PAP2/HPO"/>
</dbReference>